<proteinExistence type="predicted"/>
<dbReference type="EMBL" id="FNON01000003">
    <property type="protein sequence ID" value="SDX66324.1"/>
    <property type="molecule type" value="Genomic_DNA"/>
</dbReference>
<sequence>MAWGERTRAAAMAALACGGLVAAPAVANADEDKPPSAWASAGKVDVTVGTDHLYMDSLALCSVAGPKKAKSNGGSVGDMIKYGVADSDCGWTTQEGTYVAVGQARGSRFETSILKQFGGPVITVRTFDVKCSTTAVGSNGYVQFGAVEGFTTPDKIEPNTTVLIEGGEKEKPLAKIVLNEVVVPEPADGSLITTAIHIQLFPEGGPISGDIYAGSAGCDPYGRG</sequence>
<feature type="chain" id="PRO_5011765129" description="Secreted protein" evidence="1">
    <location>
        <begin position="30"/>
        <end position="224"/>
    </location>
</feature>
<dbReference type="NCBIfam" id="NF040603">
    <property type="entry name" value="choice_anch_P"/>
    <property type="match status" value="1"/>
</dbReference>
<dbReference type="RefSeq" id="WP_245757341.1">
    <property type="nucleotide sequence ID" value="NZ_FNON01000003.1"/>
</dbReference>
<evidence type="ECO:0008006" key="4">
    <source>
        <dbReference type="Google" id="ProtNLM"/>
    </source>
</evidence>
<feature type="signal peptide" evidence="1">
    <location>
        <begin position="1"/>
        <end position="29"/>
    </location>
</feature>
<name>A0A1H3DL06_9PSEU</name>
<gene>
    <name evidence="2" type="ORF">SAMN05421504_103409</name>
</gene>
<protein>
    <recommendedName>
        <fullName evidence="4">Secreted protein</fullName>
    </recommendedName>
</protein>
<evidence type="ECO:0000256" key="1">
    <source>
        <dbReference type="SAM" id="SignalP"/>
    </source>
</evidence>
<evidence type="ECO:0000313" key="2">
    <source>
        <dbReference type="EMBL" id="SDX66324.1"/>
    </source>
</evidence>
<dbReference type="AlphaFoldDB" id="A0A1H3DL06"/>
<keyword evidence="1" id="KW-0732">Signal</keyword>
<keyword evidence="3" id="KW-1185">Reference proteome</keyword>
<reference evidence="2 3" key="1">
    <citation type="submission" date="2016-10" db="EMBL/GenBank/DDBJ databases">
        <authorList>
            <person name="de Groot N.N."/>
        </authorList>
    </citation>
    <scope>NUCLEOTIDE SEQUENCE [LARGE SCALE GENOMIC DNA]</scope>
    <source>
        <strain evidence="2 3">CPCC 202699</strain>
    </source>
</reference>
<evidence type="ECO:0000313" key="3">
    <source>
        <dbReference type="Proteomes" id="UP000199515"/>
    </source>
</evidence>
<dbReference type="STRING" id="589385.SAMN05421504_103409"/>
<accession>A0A1H3DL06</accession>
<organism evidence="2 3">
    <name type="scientific">Amycolatopsis xylanica</name>
    <dbReference type="NCBI Taxonomy" id="589385"/>
    <lineage>
        <taxon>Bacteria</taxon>
        <taxon>Bacillati</taxon>
        <taxon>Actinomycetota</taxon>
        <taxon>Actinomycetes</taxon>
        <taxon>Pseudonocardiales</taxon>
        <taxon>Pseudonocardiaceae</taxon>
        <taxon>Amycolatopsis</taxon>
    </lineage>
</organism>
<dbReference type="Proteomes" id="UP000199515">
    <property type="component" value="Unassembled WGS sequence"/>
</dbReference>